<name>W0EFU8_9FIRM</name>
<evidence type="ECO:0000313" key="1">
    <source>
        <dbReference type="EMBL" id="AHF08388.1"/>
    </source>
</evidence>
<dbReference type="GO" id="GO:0046872">
    <property type="term" value="F:metal ion binding"/>
    <property type="evidence" value="ECO:0007669"/>
    <property type="project" value="InterPro"/>
</dbReference>
<dbReference type="Proteomes" id="UP000010847">
    <property type="component" value="Chromosome"/>
</dbReference>
<organism evidence="1 2">
    <name type="scientific">Desulfitobacterium metallireducens DSM 15288</name>
    <dbReference type="NCBI Taxonomy" id="871968"/>
    <lineage>
        <taxon>Bacteria</taxon>
        <taxon>Bacillati</taxon>
        <taxon>Bacillota</taxon>
        <taxon>Clostridia</taxon>
        <taxon>Eubacteriales</taxon>
        <taxon>Desulfitobacteriaceae</taxon>
        <taxon>Desulfitobacterium</taxon>
    </lineage>
</organism>
<reference evidence="1 2" key="1">
    <citation type="submission" date="2013-12" db="EMBL/GenBank/DDBJ databases">
        <authorList>
            <consortium name="DOE Joint Genome Institute"/>
            <person name="Smidt H."/>
            <person name="Huntemann M."/>
            <person name="Han J."/>
            <person name="Chen A."/>
            <person name="Kyrpides N."/>
            <person name="Mavromatis K."/>
            <person name="Markowitz V."/>
            <person name="Palaniappan K."/>
            <person name="Ivanova N."/>
            <person name="Schaumberg A."/>
            <person name="Pati A."/>
            <person name="Liolios K."/>
            <person name="Nordberg H.P."/>
            <person name="Cantor M.N."/>
            <person name="Hua S.X."/>
            <person name="Woyke T."/>
        </authorList>
    </citation>
    <scope>NUCLEOTIDE SEQUENCE [LARGE SCALE GENOMIC DNA]</scope>
    <source>
        <strain evidence="2">DSM 15288</strain>
    </source>
</reference>
<dbReference type="HOGENOM" id="CLU_2205816_0_0_9"/>
<accession>W0EFU8</accession>
<dbReference type="AlphaFoldDB" id="W0EFU8"/>
<keyword evidence="2" id="KW-1185">Reference proteome</keyword>
<dbReference type="GO" id="GO:0003677">
    <property type="term" value="F:DNA binding"/>
    <property type="evidence" value="ECO:0007669"/>
    <property type="project" value="InterPro"/>
</dbReference>
<evidence type="ECO:0000313" key="2">
    <source>
        <dbReference type="Proteomes" id="UP000010847"/>
    </source>
</evidence>
<dbReference type="Pfam" id="PF02583">
    <property type="entry name" value="Trns_repr_metal"/>
    <property type="match status" value="1"/>
</dbReference>
<proteinExistence type="predicted"/>
<dbReference type="InterPro" id="IPR003735">
    <property type="entry name" value="Metal_Tscrpt_repr"/>
</dbReference>
<dbReference type="STRING" id="871968.DESME_01675"/>
<dbReference type="KEGG" id="dmt:DESME_01675"/>
<protein>
    <submittedName>
        <fullName evidence="1">Uncharacterized protein</fullName>
    </submittedName>
</protein>
<sequence length="107" mass="12390">MKSDALSEDWQMIEGLKTIKEQMDEIVRMMEKDRPYEEIIIQLEVIYSALSNTTSALAQCYVKSSMIESLQKGDKDKSFEFIKKPIEILMRVSEHSSLLKQLQSIEA</sequence>
<dbReference type="OrthoDB" id="9798732at2"/>
<dbReference type="RefSeq" id="WP_025248603.1">
    <property type="nucleotide sequence ID" value="NZ_CP007032.1"/>
</dbReference>
<dbReference type="EMBL" id="CP007032">
    <property type="protein sequence ID" value="AHF08388.1"/>
    <property type="molecule type" value="Genomic_DNA"/>
</dbReference>
<dbReference type="Gene3D" id="1.20.58.1000">
    <property type="entry name" value="Metal-sensitive repressor, helix protomer"/>
    <property type="match status" value="1"/>
</dbReference>
<dbReference type="GO" id="GO:0045892">
    <property type="term" value="P:negative regulation of DNA-templated transcription"/>
    <property type="evidence" value="ECO:0007669"/>
    <property type="project" value="UniProtKB-ARBA"/>
</dbReference>
<dbReference type="InterPro" id="IPR038390">
    <property type="entry name" value="Metal_Tscrpt_repr_sf"/>
</dbReference>
<gene>
    <name evidence="1" type="ORF">DESME_01675</name>
</gene>